<dbReference type="PANTHER" id="PTHR11963:SF48">
    <property type="entry name" value="DIPEPTIDASE B, ISOFORM A"/>
    <property type="match status" value="1"/>
</dbReference>
<feature type="domain" description="Cytosol aminopeptidase" evidence="5">
    <location>
        <begin position="364"/>
        <end position="371"/>
    </location>
</feature>
<dbReference type="GO" id="GO:0030145">
    <property type="term" value="F:manganese ion binding"/>
    <property type="evidence" value="ECO:0007669"/>
    <property type="project" value="InterPro"/>
</dbReference>
<dbReference type="Gene3D" id="3.40.50.10590">
    <property type="entry name" value="Zn-dependent exopeptidases"/>
    <property type="match status" value="1"/>
</dbReference>
<evidence type="ECO:0000256" key="1">
    <source>
        <dbReference type="ARBA" id="ARBA00009528"/>
    </source>
</evidence>
<dbReference type="InterPro" id="IPR000819">
    <property type="entry name" value="Peptidase_M17_C"/>
</dbReference>
<dbReference type="AlphaFoldDB" id="A0AAD3D0Z1"/>
<dbReference type="Pfam" id="PF00883">
    <property type="entry name" value="Peptidase_M17"/>
    <property type="match status" value="1"/>
</dbReference>
<gene>
    <name evidence="6" type="ORF">CTEN210_10996</name>
</gene>
<dbReference type="InterPro" id="IPR011356">
    <property type="entry name" value="Leucine_aapep/pepB"/>
</dbReference>
<dbReference type="PRINTS" id="PR00481">
    <property type="entry name" value="LAMNOPPTDASE"/>
</dbReference>
<dbReference type="CDD" id="cd00433">
    <property type="entry name" value="Peptidase_M17"/>
    <property type="match status" value="1"/>
</dbReference>
<protein>
    <recommendedName>
        <fullName evidence="5">Cytosol aminopeptidase domain-containing protein</fullName>
    </recommendedName>
</protein>
<keyword evidence="4" id="KW-0378">Hydrolase</keyword>
<keyword evidence="3" id="KW-0645">Protease</keyword>
<evidence type="ECO:0000256" key="4">
    <source>
        <dbReference type="ARBA" id="ARBA00022801"/>
    </source>
</evidence>
<name>A0AAD3D0Z1_9STRA</name>
<keyword evidence="2" id="KW-0031">Aminopeptidase</keyword>
<proteinExistence type="inferred from homology"/>
<evidence type="ECO:0000313" key="6">
    <source>
        <dbReference type="EMBL" id="GFH54520.1"/>
    </source>
</evidence>
<dbReference type="PANTHER" id="PTHR11963">
    <property type="entry name" value="LEUCINE AMINOPEPTIDASE-RELATED"/>
    <property type="match status" value="1"/>
</dbReference>
<sequence>MNLNTSARSIPSTLKFEATPLSTPTETVLISRKSVLSSAIQANDALSIIPPGAPIKGMMKSIGKTGKATTFLPDDSGSKFTLILLPEKVTRNNHPLSPHTITDSLVGGNILGKGGENGVQVYVLDDKIEERMGAVAAAIARAMPVYTSKSQATKKDEEEVEEKVNNVSVSFMNEIGAAVESKDLWDSLNSAATSVRLAGKLGDMPPAELNPATYAAEVKQITNELKESGHNVVYEEIVGDELKEKGYGGVYGVGMAAGVAPRIVIVTYTPEVDTAVESVALCGKGVCYDTGGLSLKPKTGMPGMKHDMGGSAGLLGAFKAAVELKTPKKITLILGIVENAIGPKAVRNDDILTMYSGKTVEINNTDAEGRLVLGDLVAHASKHIQGLDIIVDMATLTGAQLVTTGKKHAGILAKTEELEQRTYRSGLTSGDLCYPMLYAPELLKSEFASKVADMKNSVKDRGNAQASCAGHFIEAHLDSNYKGDWVHVDMAGPDTKMERATGYGVALVLGLLGAPGFN</sequence>
<dbReference type="EMBL" id="BLLK01000047">
    <property type="protein sequence ID" value="GFH54520.1"/>
    <property type="molecule type" value="Genomic_DNA"/>
</dbReference>
<dbReference type="Proteomes" id="UP001054902">
    <property type="component" value="Unassembled WGS sequence"/>
</dbReference>
<accession>A0AAD3D0Z1</accession>
<keyword evidence="7" id="KW-1185">Reference proteome</keyword>
<evidence type="ECO:0000259" key="5">
    <source>
        <dbReference type="PROSITE" id="PS00631"/>
    </source>
</evidence>
<reference evidence="6 7" key="1">
    <citation type="journal article" date="2021" name="Sci. Rep.">
        <title>The genome of the diatom Chaetoceros tenuissimus carries an ancient integrated fragment of an extant virus.</title>
        <authorList>
            <person name="Hongo Y."/>
            <person name="Kimura K."/>
            <person name="Takaki Y."/>
            <person name="Yoshida Y."/>
            <person name="Baba S."/>
            <person name="Kobayashi G."/>
            <person name="Nagasaki K."/>
            <person name="Hano T."/>
            <person name="Tomaru Y."/>
        </authorList>
    </citation>
    <scope>NUCLEOTIDE SEQUENCE [LARGE SCALE GENOMIC DNA]</scope>
    <source>
        <strain evidence="6 7">NIES-3715</strain>
    </source>
</reference>
<organism evidence="6 7">
    <name type="scientific">Chaetoceros tenuissimus</name>
    <dbReference type="NCBI Taxonomy" id="426638"/>
    <lineage>
        <taxon>Eukaryota</taxon>
        <taxon>Sar</taxon>
        <taxon>Stramenopiles</taxon>
        <taxon>Ochrophyta</taxon>
        <taxon>Bacillariophyta</taxon>
        <taxon>Coscinodiscophyceae</taxon>
        <taxon>Chaetocerotophycidae</taxon>
        <taxon>Chaetocerotales</taxon>
        <taxon>Chaetocerotaceae</taxon>
        <taxon>Chaetoceros</taxon>
    </lineage>
</organism>
<dbReference type="SUPFAM" id="SSF53187">
    <property type="entry name" value="Zn-dependent exopeptidases"/>
    <property type="match status" value="1"/>
</dbReference>
<dbReference type="GO" id="GO:0070006">
    <property type="term" value="F:metalloaminopeptidase activity"/>
    <property type="evidence" value="ECO:0007669"/>
    <property type="project" value="InterPro"/>
</dbReference>
<dbReference type="GO" id="GO:0006508">
    <property type="term" value="P:proteolysis"/>
    <property type="evidence" value="ECO:0007669"/>
    <property type="project" value="UniProtKB-KW"/>
</dbReference>
<evidence type="ECO:0000313" key="7">
    <source>
        <dbReference type="Proteomes" id="UP001054902"/>
    </source>
</evidence>
<dbReference type="GO" id="GO:0005737">
    <property type="term" value="C:cytoplasm"/>
    <property type="evidence" value="ECO:0007669"/>
    <property type="project" value="InterPro"/>
</dbReference>
<comment type="similarity">
    <text evidence="1">Belongs to the peptidase M17 family.</text>
</comment>
<evidence type="ECO:0000256" key="2">
    <source>
        <dbReference type="ARBA" id="ARBA00022438"/>
    </source>
</evidence>
<dbReference type="Gene3D" id="3.40.630.10">
    <property type="entry name" value="Zn peptidases"/>
    <property type="match status" value="1"/>
</dbReference>
<evidence type="ECO:0000256" key="3">
    <source>
        <dbReference type="ARBA" id="ARBA00022670"/>
    </source>
</evidence>
<comment type="caution">
    <text evidence="6">The sequence shown here is derived from an EMBL/GenBank/DDBJ whole genome shotgun (WGS) entry which is preliminary data.</text>
</comment>
<dbReference type="PROSITE" id="PS00631">
    <property type="entry name" value="CYTOSOL_AP"/>
    <property type="match status" value="1"/>
</dbReference>